<dbReference type="InParanoid" id="A0A3P8V2G8"/>
<sequence length="1113" mass="120107">MAQTRMKLRVRRRDVATGGEESTPAEEQRREIGTRSSSRRKKPNSNAAASSTSPPSTSTSSSSTRTAMVVAAEDTSPDSKCPICLDRFNNLAYLDRCLHRFCFPCIQEWSHNKAECPLCKQPFASILHSVRAQDDFKEYTLQPRTGAVADAEGHSTGLSSPPKNLVSYERVSQRLMRCLLARRHSQQAGTLQTLSERETLRLRRALYYCGVRVHGVAGISGPEDAPREITADSFHRHRSNMNRLVPWLRRELTVLYGTQAHLVDLVLGIIAVQVRSSLIYVIDLRPFLLIRTNHFVHELLSFARSPLTMELYDMLATYEPPTVATAAIAASETDRLSSPSGGSSVIAISEDEEESGGGRSAVDDVVQTGSLNLSLWDDETPGPSYSTAETLSSLNTLQQESTNQETGQQEEDEEEECLIVGYKKPIAERTPELVQLSSDTEEENTDNKTKEEESTEKGLSLPSITSTTADPPSSFLPTIPPSTSGTYKEGQATEDADTSRPRSRSCSCDRVNVKNFSSSSSPLSSQQTVDFSDLPPLPLVHSSGMGGTLGEEIGDLPVDILDRSSDVSEVEVQDRSKAKGAIAVESLDNSDREVDVENDDAEGPSLSPSKPIRTNNPKPASTSDTRLLATVLDDLKDIVQPHCSFDSRKEPFQPPCKKHEGQSSQPREDLPQDLEVNDLKDENLLPPQPDLENTKTSLVGPHNSQRSRKNGSPQLSLSDRIPLCPSDVVAKLSVDQDPNLGPSQIDSDHVSPTITTLKKHFAGSLELRGVPVSTGFQPSPLLVSSESQSGAPDIEGSTTDFCKTSVDSHLSSTPEKSSPGADCSPHPNLTNSLILQSGSKVTSSHCGSALLPSHHSLSTDPGWSEEGAHHSASTVRGSESSNVSCAEASAGEATAPAAGSSSFSRVASKNMSPPVSVSSSDALTLNSFATVGSHSSQRSQSFFDLLSSNKNDPVSKRFHESTGSPNWTFDCRRPSETSSDANPDGREQPVDSNSTSSLAADRPADSLDTAVTDRRLNHTALPSSTVHINNTKRSTSSEQIVDSKHPNRLGSCYDSLLTLKNCQLSIDSKTFGRDDCLASSTATSEPVSGDIHLDSRSPVEEPSPTSIWTNSAT</sequence>
<evidence type="ECO:0000256" key="15">
    <source>
        <dbReference type="ARBA" id="ARBA00082108"/>
    </source>
</evidence>
<feature type="compositionally biased region" description="Polar residues" evidence="17">
    <location>
        <begin position="462"/>
        <end position="471"/>
    </location>
</feature>
<keyword evidence="9" id="KW-0804">Transcription</keyword>
<protein>
    <recommendedName>
        <fullName evidence="10">E3 ubiquitin-protein ligase Topors</fullName>
        <ecNumber evidence="2">2.3.2.27</ecNumber>
    </recommendedName>
    <alternativeName>
        <fullName evidence="11">RING-type E3 ubiquitin transferase Topors</fullName>
    </alternativeName>
    <alternativeName>
        <fullName evidence="13">SUMO1-protein E3 ligase Topors</fullName>
    </alternativeName>
    <alternativeName>
        <fullName evidence="12">Topoisomerase I-binding RING finger protein</fullName>
    </alternativeName>
    <alternativeName>
        <fullName evidence="14">Topoisomerase I-binding arginine/serine-rich protein</fullName>
    </alternativeName>
    <alternativeName>
        <fullName evidence="15">Tumor suppressor p53-binding protein 3</fullName>
    </alternativeName>
</protein>
<dbReference type="InterPro" id="IPR013083">
    <property type="entry name" value="Znf_RING/FYVE/PHD"/>
</dbReference>
<dbReference type="GO" id="GO:0008630">
    <property type="term" value="P:intrinsic apoptotic signaling pathway in response to DNA damage"/>
    <property type="evidence" value="ECO:0007669"/>
    <property type="project" value="UniProtKB-ARBA"/>
</dbReference>
<evidence type="ECO:0000256" key="17">
    <source>
        <dbReference type="SAM" id="MobiDB-lite"/>
    </source>
</evidence>
<accession>A0A3P8V2G8</accession>
<reference evidence="19 20" key="1">
    <citation type="journal article" date="2014" name="Nat. Genet.">
        <title>Whole-genome sequence of a flatfish provides insights into ZW sex chromosome evolution and adaptation to a benthic lifestyle.</title>
        <authorList>
            <person name="Chen S."/>
            <person name="Zhang G."/>
            <person name="Shao C."/>
            <person name="Huang Q."/>
            <person name="Liu G."/>
            <person name="Zhang P."/>
            <person name="Song W."/>
            <person name="An N."/>
            <person name="Chalopin D."/>
            <person name="Volff J.N."/>
            <person name="Hong Y."/>
            <person name="Li Q."/>
            <person name="Sha Z."/>
            <person name="Zhou H."/>
            <person name="Xie M."/>
            <person name="Yu Q."/>
            <person name="Liu Y."/>
            <person name="Xiang H."/>
            <person name="Wang N."/>
            <person name="Wu K."/>
            <person name="Yang C."/>
            <person name="Zhou Q."/>
            <person name="Liao X."/>
            <person name="Yang L."/>
            <person name="Hu Q."/>
            <person name="Zhang J."/>
            <person name="Meng L."/>
            <person name="Jin L."/>
            <person name="Tian Y."/>
            <person name="Lian J."/>
            <person name="Yang J."/>
            <person name="Miao G."/>
            <person name="Liu S."/>
            <person name="Liang Z."/>
            <person name="Yan F."/>
            <person name="Li Y."/>
            <person name="Sun B."/>
            <person name="Zhang H."/>
            <person name="Zhang J."/>
            <person name="Zhu Y."/>
            <person name="Du M."/>
            <person name="Zhao Y."/>
            <person name="Schartl M."/>
            <person name="Tang Q."/>
            <person name="Wang J."/>
        </authorList>
    </citation>
    <scope>NUCLEOTIDE SEQUENCE</scope>
</reference>
<proteinExistence type="predicted"/>
<dbReference type="FunFam" id="3.30.40.10:FF:000136">
    <property type="entry name" value="E3 ubiquitin-protein ligase Topors"/>
    <property type="match status" value="1"/>
</dbReference>
<feature type="region of interest" description="Disordered" evidence="17">
    <location>
        <begin position="642"/>
        <end position="721"/>
    </location>
</feature>
<evidence type="ECO:0000256" key="9">
    <source>
        <dbReference type="ARBA" id="ARBA00023163"/>
    </source>
</evidence>
<reference evidence="19" key="2">
    <citation type="submission" date="2025-08" db="UniProtKB">
        <authorList>
            <consortium name="Ensembl"/>
        </authorList>
    </citation>
    <scope>IDENTIFICATION</scope>
</reference>
<keyword evidence="3" id="KW-0808">Transferase</keyword>
<dbReference type="Ensembl" id="ENSCSET00000008370.1">
    <property type="protein sequence ID" value="ENSCSEP00000008284.1"/>
    <property type="gene ID" value="ENSCSEG00000005302.1"/>
</dbReference>
<reference evidence="19" key="3">
    <citation type="submission" date="2025-09" db="UniProtKB">
        <authorList>
            <consortium name="Ensembl"/>
        </authorList>
    </citation>
    <scope>IDENTIFICATION</scope>
</reference>
<keyword evidence="20" id="KW-1185">Reference proteome</keyword>
<dbReference type="GO" id="GO:0000209">
    <property type="term" value="P:protein polyubiquitination"/>
    <property type="evidence" value="ECO:0007669"/>
    <property type="project" value="TreeGrafter"/>
</dbReference>
<dbReference type="PANTHER" id="PTHR46077:SF1">
    <property type="entry name" value="TOP1 BINDING ARGININE_SERINE RICH PROTEIN, E3 UBIQUITIN LIGASE"/>
    <property type="match status" value="1"/>
</dbReference>
<feature type="compositionally biased region" description="Polar residues" evidence="17">
    <location>
        <begin position="871"/>
        <end position="883"/>
    </location>
</feature>
<feature type="region of interest" description="Disordered" evidence="17">
    <location>
        <begin position="949"/>
        <end position="1045"/>
    </location>
</feature>
<evidence type="ECO:0000313" key="19">
    <source>
        <dbReference type="Ensembl" id="ENSCSEP00000008284.1"/>
    </source>
</evidence>
<dbReference type="PROSITE" id="PS50089">
    <property type="entry name" value="ZF_RING_2"/>
    <property type="match status" value="1"/>
</dbReference>
<dbReference type="Gene3D" id="3.30.40.10">
    <property type="entry name" value="Zinc/RING finger domain, C3HC4 (zinc finger)"/>
    <property type="match status" value="1"/>
</dbReference>
<dbReference type="Proteomes" id="UP000265120">
    <property type="component" value="Chromosome 1"/>
</dbReference>
<comment type="catalytic activity">
    <reaction evidence="1">
        <text>S-ubiquitinyl-[E2 ubiquitin-conjugating enzyme]-L-cysteine + [acceptor protein]-L-lysine = [E2 ubiquitin-conjugating enzyme]-L-cysteine + N(6)-ubiquitinyl-[acceptor protein]-L-lysine.</text>
        <dbReference type="EC" id="2.3.2.27"/>
    </reaction>
</comment>
<evidence type="ECO:0000256" key="13">
    <source>
        <dbReference type="ARBA" id="ARBA00079040"/>
    </source>
</evidence>
<organism evidence="19 20">
    <name type="scientific">Cynoglossus semilaevis</name>
    <name type="common">Tongue sole</name>
    <dbReference type="NCBI Taxonomy" id="244447"/>
    <lineage>
        <taxon>Eukaryota</taxon>
        <taxon>Metazoa</taxon>
        <taxon>Chordata</taxon>
        <taxon>Craniata</taxon>
        <taxon>Vertebrata</taxon>
        <taxon>Euteleostomi</taxon>
        <taxon>Actinopterygii</taxon>
        <taxon>Neopterygii</taxon>
        <taxon>Teleostei</taxon>
        <taxon>Neoteleostei</taxon>
        <taxon>Acanthomorphata</taxon>
        <taxon>Carangaria</taxon>
        <taxon>Pleuronectiformes</taxon>
        <taxon>Pleuronectoidei</taxon>
        <taxon>Cynoglossidae</taxon>
        <taxon>Cynoglossinae</taxon>
        <taxon>Cynoglossus</taxon>
    </lineage>
</organism>
<dbReference type="InterPro" id="IPR001841">
    <property type="entry name" value="Znf_RING"/>
</dbReference>
<feature type="compositionally biased region" description="Polar residues" evidence="17">
    <location>
        <begin position="1020"/>
        <end position="1040"/>
    </location>
</feature>
<feature type="compositionally biased region" description="Polar residues" evidence="17">
    <location>
        <begin position="606"/>
        <end position="625"/>
    </location>
</feature>
<keyword evidence="7" id="KW-0862">Zinc</keyword>
<evidence type="ECO:0000256" key="1">
    <source>
        <dbReference type="ARBA" id="ARBA00000900"/>
    </source>
</evidence>
<feature type="compositionally biased region" description="Basic and acidic residues" evidence="17">
    <location>
        <begin position="566"/>
        <end position="577"/>
    </location>
</feature>
<feature type="compositionally biased region" description="Basic and acidic residues" evidence="17">
    <location>
        <begin position="445"/>
        <end position="456"/>
    </location>
</feature>
<feature type="region of interest" description="Disordered" evidence="17">
    <location>
        <begin position="1"/>
        <end position="71"/>
    </location>
</feature>
<feature type="compositionally biased region" description="Polar residues" evidence="17">
    <location>
        <begin position="778"/>
        <end position="816"/>
    </location>
</feature>
<evidence type="ECO:0000256" key="10">
    <source>
        <dbReference type="ARBA" id="ARBA00071236"/>
    </source>
</evidence>
<dbReference type="GO" id="GO:0008270">
    <property type="term" value="F:zinc ion binding"/>
    <property type="evidence" value="ECO:0007669"/>
    <property type="project" value="UniProtKB-KW"/>
</dbReference>
<dbReference type="Pfam" id="PF00097">
    <property type="entry name" value="zf-C3HC4"/>
    <property type="match status" value="1"/>
</dbReference>
<dbReference type="CDD" id="cd16574">
    <property type="entry name" value="RING-HC_Topors"/>
    <property type="match status" value="1"/>
</dbReference>
<dbReference type="GeneTree" id="ENSGT00530000064170"/>
<keyword evidence="5 16" id="KW-0863">Zinc-finger</keyword>
<evidence type="ECO:0000259" key="18">
    <source>
        <dbReference type="PROSITE" id="PS50089"/>
    </source>
</evidence>
<evidence type="ECO:0000256" key="14">
    <source>
        <dbReference type="ARBA" id="ARBA00079184"/>
    </source>
</evidence>
<dbReference type="PROSITE" id="PS00518">
    <property type="entry name" value="ZF_RING_1"/>
    <property type="match status" value="1"/>
</dbReference>
<dbReference type="PANTHER" id="PTHR46077">
    <property type="entry name" value="E3 UBIQUITIN-PROTEIN LIGASE TOPORS"/>
    <property type="match status" value="1"/>
</dbReference>
<feature type="compositionally biased region" description="Polar residues" evidence="17">
    <location>
        <begin position="903"/>
        <end position="919"/>
    </location>
</feature>
<feature type="region of interest" description="Disordered" evidence="17">
    <location>
        <begin position="1076"/>
        <end position="1113"/>
    </location>
</feature>
<evidence type="ECO:0000256" key="16">
    <source>
        <dbReference type="PROSITE-ProRule" id="PRU00175"/>
    </source>
</evidence>
<name>A0A3P8V2G8_CYNSE</name>
<dbReference type="GO" id="GO:0061630">
    <property type="term" value="F:ubiquitin protein ligase activity"/>
    <property type="evidence" value="ECO:0007669"/>
    <property type="project" value="UniProtKB-EC"/>
</dbReference>
<dbReference type="InterPro" id="IPR018957">
    <property type="entry name" value="Znf_C3HC4_RING-type"/>
</dbReference>
<feature type="compositionally biased region" description="Basic and acidic residues" evidence="17">
    <location>
        <begin position="642"/>
        <end position="670"/>
    </location>
</feature>
<dbReference type="SMART" id="SM00184">
    <property type="entry name" value="RING"/>
    <property type="match status" value="1"/>
</dbReference>
<feature type="compositionally biased region" description="Low complexity" evidence="17">
    <location>
        <begin position="884"/>
        <end position="902"/>
    </location>
</feature>
<feature type="region of interest" description="Disordered" evidence="17">
    <location>
        <begin position="566"/>
        <end position="627"/>
    </location>
</feature>
<feature type="region of interest" description="Disordered" evidence="17">
    <location>
        <begin position="429"/>
        <end position="534"/>
    </location>
</feature>
<keyword evidence="8" id="KW-0805">Transcription regulation</keyword>
<feature type="region of interest" description="Disordered" evidence="17">
    <location>
        <begin position="856"/>
        <end position="919"/>
    </location>
</feature>
<dbReference type="GO" id="GO:0032391">
    <property type="term" value="C:photoreceptor connecting cilium"/>
    <property type="evidence" value="ECO:0007669"/>
    <property type="project" value="UniProtKB-ARBA"/>
</dbReference>
<feature type="compositionally biased region" description="Polar residues" evidence="17">
    <location>
        <begin position="1103"/>
        <end position="1113"/>
    </location>
</feature>
<evidence type="ECO:0000256" key="6">
    <source>
        <dbReference type="ARBA" id="ARBA00022786"/>
    </source>
</evidence>
<evidence type="ECO:0000256" key="11">
    <source>
        <dbReference type="ARBA" id="ARBA00076856"/>
    </source>
</evidence>
<evidence type="ECO:0000256" key="2">
    <source>
        <dbReference type="ARBA" id="ARBA00012483"/>
    </source>
</evidence>
<evidence type="ECO:0000256" key="3">
    <source>
        <dbReference type="ARBA" id="ARBA00022679"/>
    </source>
</evidence>
<dbReference type="InterPro" id="IPR058746">
    <property type="entry name" value="Znf_RING-type_Topors"/>
</dbReference>
<dbReference type="InterPro" id="IPR017907">
    <property type="entry name" value="Znf_RING_CS"/>
</dbReference>
<feature type="region of interest" description="Disordered" evidence="17">
    <location>
        <begin position="778"/>
        <end position="825"/>
    </location>
</feature>
<feature type="compositionally biased region" description="Low complexity" evidence="17">
    <location>
        <begin position="44"/>
        <end position="64"/>
    </location>
</feature>
<keyword evidence="6" id="KW-0833">Ubl conjugation pathway</keyword>
<feature type="domain" description="RING-type" evidence="18">
    <location>
        <begin position="81"/>
        <end position="120"/>
    </location>
</feature>
<evidence type="ECO:0000256" key="5">
    <source>
        <dbReference type="ARBA" id="ARBA00022771"/>
    </source>
</evidence>
<evidence type="ECO:0000256" key="12">
    <source>
        <dbReference type="ARBA" id="ARBA00076940"/>
    </source>
</evidence>
<dbReference type="STRING" id="244447.ENSCSEP00000008284"/>
<evidence type="ECO:0000256" key="7">
    <source>
        <dbReference type="ARBA" id="ARBA00022833"/>
    </source>
</evidence>
<feature type="compositionally biased region" description="Basic residues" evidence="17">
    <location>
        <begin position="1"/>
        <end position="12"/>
    </location>
</feature>
<evidence type="ECO:0000313" key="20">
    <source>
        <dbReference type="Proteomes" id="UP000265120"/>
    </source>
</evidence>
<evidence type="ECO:0000256" key="8">
    <source>
        <dbReference type="ARBA" id="ARBA00023015"/>
    </source>
</evidence>
<dbReference type="AlphaFoldDB" id="A0A3P8V2G8"/>
<dbReference type="EC" id="2.3.2.27" evidence="2"/>
<dbReference type="SUPFAM" id="SSF57850">
    <property type="entry name" value="RING/U-box"/>
    <property type="match status" value="1"/>
</dbReference>
<keyword evidence="4" id="KW-0479">Metal-binding</keyword>
<evidence type="ECO:0000256" key="4">
    <source>
        <dbReference type="ARBA" id="ARBA00022723"/>
    </source>
</evidence>
<dbReference type="GO" id="GO:0006513">
    <property type="term" value="P:protein monoubiquitination"/>
    <property type="evidence" value="ECO:0007669"/>
    <property type="project" value="TreeGrafter"/>
</dbReference>